<dbReference type="Pfam" id="PF13102">
    <property type="entry name" value="Phage_int_SAM_5"/>
    <property type="match status" value="1"/>
</dbReference>
<dbReference type="GO" id="GO:0003677">
    <property type="term" value="F:DNA binding"/>
    <property type="evidence" value="ECO:0007669"/>
    <property type="project" value="UniProtKB-UniRule"/>
</dbReference>
<evidence type="ECO:0000256" key="2">
    <source>
        <dbReference type="ARBA" id="ARBA00022908"/>
    </source>
</evidence>
<dbReference type="EMBL" id="FOCP01000014">
    <property type="protein sequence ID" value="SEN34699.1"/>
    <property type="molecule type" value="Genomic_DNA"/>
</dbReference>
<dbReference type="PROSITE" id="PS51900">
    <property type="entry name" value="CB"/>
    <property type="match status" value="1"/>
</dbReference>
<dbReference type="InterPro" id="IPR050090">
    <property type="entry name" value="Tyrosine_recombinase_XerCD"/>
</dbReference>
<evidence type="ECO:0000313" key="9">
    <source>
        <dbReference type="Proteomes" id="UP000199459"/>
    </source>
</evidence>
<protein>
    <submittedName>
        <fullName evidence="8">Site-specific recombinase XerD</fullName>
    </submittedName>
</protein>
<dbReference type="PANTHER" id="PTHR30349:SF64">
    <property type="entry name" value="PROPHAGE INTEGRASE INTD-RELATED"/>
    <property type="match status" value="1"/>
</dbReference>
<dbReference type="Gene3D" id="1.10.443.10">
    <property type="entry name" value="Intergrase catalytic core"/>
    <property type="match status" value="1"/>
</dbReference>
<proteinExistence type="inferred from homology"/>
<dbReference type="Pfam" id="PF00589">
    <property type="entry name" value="Phage_integrase"/>
    <property type="match status" value="1"/>
</dbReference>
<evidence type="ECO:0000256" key="3">
    <source>
        <dbReference type="ARBA" id="ARBA00023125"/>
    </source>
</evidence>
<dbReference type="PANTHER" id="PTHR30349">
    <property type="entry name" value="PHAGE INTEGRASE-RELATED"/>
    <property type="match status" value="1"/>
</dbReference>
<dbReference type="InterPro" id="IPR044068">
    <property type="entry name" value="CB"/>
</dbReference>
<feature type="domain" description="Core-binding (CB)" evidence="7">
    <location>
        <begin position="57"/>
        <end position="134"/>
    </location>
</feature>
<feature type="domain" description="Tyr recombinase" evidence="6">
    <location>
        <begin position="154"/>
        <end position="322"/>
    </location>
</feature>
<keyword evidence="2" id="KW-0229">DNA integration</keyword>
<evidence type="ECO:0000256" key="1">
    <source>
        <dbReference type="ARBA" id="ARBA00008857"/>
    </source>
</evidence>
<dbReference type="InterPro" id="IPR010998">
    <property type="entry name" value="Integrase_recombinase_N"/>
</dbReference>
<dbReference type="PROSITE" id="PS51898">
    <property type="entry name" value="TYR_RECOMBINASE"/>
    <property type="match status" value="1"/>
</dbReference>
<evidence type="ECO:0000259" key="6">
    <source>
        <dbReference type="PROSITE" id="PS51898"/>
    </source>
</evidence>
<dbReference type="Proteomes" id="UP000199459">
    <property type="component" value="Unassembled WGS sequence"/>
</dbReference>
<keyword evidence="4" id="KW-0233">DNA recombination</keyword>
<dbReference type="InterPro" id="IPR013762">
    <property type="entry name" value="Integrase-like_cat_sf"/>
</dbReference>
<dbReference type="GO" id="GO:0015074">
    <property type="term" value="P:DNA integration"/>
    <property type="evidence" value="ECO:0007669"/>
    <property type="project" value="UniProtKB-KW"/>
</dbReference>
<organism evidence="8 9">
    <name type="scientific">Nitrosomonas marina</name>
    <dbReference type="NCBI Taxonomy" id="917"/>
    <lineage>
        <taxon>Bacteria</taxon>
        <taxon>Pseudomonadati</taxon>
        <taxon>Pseudomonadota</taxon>
        <taxon>Betaproteobacteria</taxon>
        <taxon>Nitrosomonadales</taxon>
        <taxon>Nitrosomonadaceae</taxon>
        <taxon>Nitrosomonas</taxon>
    </lineage>
</organism>
<sequence>MSLFKRGKTWWIRFTAPSGERIRCSAATEDKAQAQEFHDKLKAEFWLVQRLGNKQKRTWDEAACKFLLETQHKATHERDKEKLRWLQQFLRNKLLNEIDRMLIDHIAYTKAKETSPSTANRHLALIRAILRKACYDWEWIDKVPKIRLFPEPKRRVRWLTPEQVRVLLNELPTHQQDMVIFALTTGLRQSNVLNLEWSQVDLERKAAWIHPDQAKARRAIHVPLNSIALAVLYRQIGKHPSRVFTYKGRSISWANTSAWRNALKRAGIENFRWHDLRHTWASWLAQQGAPVNVLQELGGWESEEMVRRYAHLSKPQLLEHAELVSNVFIGTNLAHPKKKEARENL</sequence>
<dbReference type="InterPro" id="IPR025269">
    <property type="entry name" value="SAM-like_dom"/>
</dbReference>
<evidence type="ECO:0000256" key="4">
    <source>
        <dbReference type="ARBA" id="ARBA00023172"/>
    </source>
</evidence>
<reference evidence="8 9" key="1">
    <citation type="submission" date="2016-10" db="EMBL/GenBank/DDBJ databases">
        <authorList>
            <person name="de Groot N.N."/>
        </authorList>
    </citation>
    <scope>NUCLEOTIDE SEQUENCE [LARGE SCALE GENOMIC DNA]</scope>
    <source>
        <strain evidence="8 9">Nm22</strain>
    </source>
</reference>
<accession>A0A1H8FSS1</accession>
<dbReference type="CDD" id="cd00796">
    <property type="entry name" value="INT_Rci_Hp1_C"/>
    <property type="match status" value="1"/>
</dbReference>
<evidence type="ECO:0000313" key="8">
    <source>
        <dbReference type="EMBL" id="SEN34699.1"/>
    </source>
</evidence>
<dbReference type="Gene3D" id="1.10.150.130">
    <property type="match status" value="1"/>
</dbReference>
<dbReference type="GO" id="GO:0006310">
    <property type="term" value="P:DNA recombination"/>
    <property type="evidence" value="ECO:0007669"/>
    <property type="project" value="UniProtKB-KW"/>
</dbReference>
<keyword evidence="3 5" id="KW-0238">DNA-binding</keyword>
<dbReference type="InterPro" id="IPR011010">
    <property type="entry name" value="DNA_brk_join_enz"/>
</dbReference>
<dbReference type="InterPro" id="IPR002104">
    <property type="entry name" value="Integrase_catalytic"/>
</dbReference>
<evidence type="ECO:0000256" key="5">
    <source>
        <dbReference type="PROSITE-ProRule" id="PRU01248"/>
    </source>
</evidence>
<dbReference type="SUPFAM" id="SSF56349">
    <property type="entry name" value="DNA breaking-rejoining enzymes"/>
    <property type="match status" value="1"/>
</dbReference>
<dbReference type="AlphaFoldDB" id="A0A1H8FSS1"/>
<gene>
    <name evidence="8" type="ORF">SAMN05216325_11470</name>
</gene>
<name>A0A1H8FSS1_9PROT</name>
<comment type="similarity">
    <text evidence="1">Belongs to the 'phage' integrase family.</text>
</comment>
<evidence type="ECO:0000259" key="7">
    <source>
        <dbReference type="PROSITE" id="PS51900"/>
    </source>
</evidence>